<evidence type="ECO:0000313" key="3">
    <source>
        <dbReference type="Proteomes" id="UP000538147"/>
    </source>
</evidence>
<organism evidence="2 3">
    <name type="scientific">Polymorphobacter multimanifer</name>
    <dbReference type="NCBI Taxonomy" id="1070431"/>
    <lineage>
        <taxon>Bacteria</taxon>
        <taxon>Pseudomonadati</taxon>
        <taxon>Pseudomonadota</taxon>
        <taxon>Alphaproteobacteria</taxon>
        <taxon>Sphingomonadales</taxon>
        <taxon>Sphingosinicellaceae</taxon>
        <taxon>Polymorphobacter</taxon>
    </lineage>
</organism>
<evidence type="ECO:0000256" key="1">
    <source>
        <dbReference type="SAM" id="MobiDB-lite"/>
    </source>
</evidence>
<comment type="caution">
    <text evidence="2">The sequence shown here is derived from an EMBL/GenBank/DDBJ whole genome shotgun (WGS) entry which is preliminary data.</text>
</comment>
<dbReference type="Pfam" id="PF11367">
    <property type="entry name" value="Tail_completion_gp17"/>
    <property type="match status" value="1"/>
</dbReference>
<protein>
    <recommendedName>
        <fullName evidence="4">DUF3168 domain-containing protein</fullName>
    </recommendedName>
</protein>
<keyword evidence="3" id="KW-1185">Reference proteome</keyword>
<dbReference type="EMBL" id="JACIIV010000005">
    <property type="protein sequence ID" value="MBB6226617.1"/>
    <property type="molecule type" value="Genomic_DNA"/>
</dbReference>
<gene>
    <name evidence="2" type="ORF">FHS79_000775</name>
</gene>
<name>A0A841L1S6_9SPHN</name>
<dbReference type="Proteomes" id="UP000538147">
    <property type="component" value="Unassembled WGS sequence"/>
</dbReference>
<proteinExistence type="predicted"/>
<reference evidence="2 3" key="1">
    <citation type="submission" date="2020-08" db="EMBL/GenBank/DDBJ databases">
        <title>Genomic Encyclopedia of Type Strains, Phase IV (KMG-IV): sequencing the most valuable type-strain genomes for metagenomic binning, comparative biology and taxonomic classification.</title>
        <authorList>
            <person name="Goeker M."/>
        </authorList>
    </citation>
    <scope>NUCLEOTIDE SEQUENCE [LARGE SCALE GENOMIC DNA]</scope>
    <source>
        <strain evidence="2 3">DSM 102189</strain>
    </source>
</reference>
<evidence type="ECO:0000313" key="2">
    <source>
        <dbReference type="EMBL" id="MBB6226617.1"/>
    </source>
</evidence>
<dbReference type="Gene3D" id="3.30.2000.30">
    <property type="match status" value="1"/>
</dbReference>
<dbReference type="InterPro" id="IPR053745">
    <property type="entry name" value="Viral_Tail_Comp_sf"/>
</dbReference>
<evidence type="ECO:0008006" key="4">
    <source>
        <dbReference type="Google" id="ProtNLM"/>
    </source>
</evidence>
<dbReference type="InterPro" id="IPR021508">
    <property type="entry name" value="Gp17-like"/>
</dbReference>
<accession>A0A841L1S6</accession>
<feature type="region of interest" description="Disordered" evidence="1">
    <location>
        <begin position="16"/>
        <end position="40"/>
    </location>
</feature>
<dbReference type="AlphaFoldDB" id="A0A841L1S6"/>
<sequence length="241" mass="25112">MNLAFWRTKSRFGSRSGQTRLVGAPSWATPWAGGESSASPPRSYEAQVRAAYLANPVAARAVKMVSESVGGAPVVSDPGGHPALRLRVLGLAASATRSAACVAGDVAAGGRQVMDAGLAMQRLMVAALVGIDGLSGVFDAPPADAAPPYLVIGPELIIDWSTKTETGHEHRVQLRLWDEGRSAARIKPLLGRVEAALAGLSGSADGHRIVSSRLVRTLVLTGDDGWTQGLIEFRLRSVATG</sequence>
<dbReference type="RefSeq" id="WP_184195679.1">
    <property type="nucleotide sequence ID" value="NZ_BMOX01000135.1"/>
</dbReference>